<organism evidence="1 2">
    <name type="scientific">Pleurodeles waltl</name>
    <name type="common">Iberian ribbed newt</name>
    <dbReference type="NCBI Taxonomy" id="8319"/>
    <lineage>
        <taxon>Eukaryota</taxon>
        <taxon>Metazoa</taxon>
        <taxon>Chordata</taxon>
        <taxon>Craniata</taxon>
        <taxon>Vertebrata</taxon>
        <taxon>Euteleostomi</taxon>
        <taxon>Amphibia</taxon>
        <taxon>Batrachia</taxon>
        <taxon>Caudata</taxon>
        <taxon>Salamandroidea</taxon>
        <taxon>Salamandridae</taxon>
        <taxon>Pleurodelinae</taxon>
        <taxon>Pleurodeles</taxon>
    </lineage>
</organism>
<dbReference type="Proteomes" id="UP001066276">
    <property type="component" value="Chromosome 8"/>
</dbReference>
<reference evidence="1" key="1">
    <citation type="journal article" date="2022" name="bioRxiv">
        <title>Sequencing and chromosome-scale assembly of the giantPleurodeles waltlgenome.</title>
        <authorList>
            <person name="Brown T."/>
            <person name="Elewa A."/>
            <person name="Iarovenko S."/>
            <person name="Subramanian E."/>
            <person name="Araus A.J."/>
            <person name="Petzold A."/>
            <person name="Susuki M."/>
            <person name="Suzuki K.-i.T."/>
            <person name="Hayashi T."/>
            <person name="Toyoda A."/>
            <person name="Oliveira C."/>
            <person name="Osipova E."/>
            <person name="Leigh N.D."/>
            <person name="Simon A."/>
            <person name="Yun M.H."/>
        </authorList>
    </citation>
    <scope>NUCLEOTIDE SEQUENCE</scope>
    <source>
        <strain evidence="1">20211129_DDA</strain>
        <tissue evidence="1">Liver</tissue>
    </source>
</reference>
<dbReference type="AlphaFoldDB" id="A0AAV7NHY9"/>
<protein>
    <submittedName>
        <fullName evidence="1">Uncharacterized protein</fullName>
    </submittedName>
</protein>
<proteinExistence type="predicted"/>
<comment type="caution">
    <text evidence="1">The sequence shown here is derived from an EMBL/GenBank/DDBJ whole genome shotgun (WGS) entry which is preliminary data.</text>
</comment>
<evidence type="ECO:0000313" key="2">
    <source>
        <dbReference type="Proteomes" id="UP001066276"/>
    </source>
</evidence>
<sequence length="122" mass="13452">MSWLIGRVTSPQNGNILMKVADRIWRRYVAPGARTPPYSPKITLLATPGVDILQDRLGLTSWTAKGIQPIGELFAEGRLKPYEALAEAYKLGPGEFITHGALQYLILNETVVNLEILFKCGA</sequence>
<keyword evidence="2" id="KW-1185">Reference proteome</keyword>
<gene>
    <name evidence="1" type="ORF">NDU88_002436</name>
</gene>
<name>A0AAV7NHY9_PLEWA</name>
<accession>A0AAV7NHY9</accession>
<evidence type="ECO:0000313" key="1">
    <source>
        <dbReference type="EMBL" id="KAJ1114197.1"/>
    </source>
</evidence>
<dbReference type="EMBL" id="JANPWB010000012">
    <property type="protein sequence ID" value="KAJ1114197.1"/>
    <property type="molecule type" value="Genomic_DNA"/>
</dbReference>